<feature type="region of interest" description="Disordered" evidence="1">
    <location>
        <begin position="381"/>
        <end position="437"/>
    </location>
</feature>
<evidence type="ECO:0000313" key="3">
    <source>
        <dbReference type="EMBL" id="CEP23489.1"/>
    </source>
</evidence>
<evidence type="ECO:0000256" key="2">
    <source>
        <dbReference type="SAM" id="SignalP"/>
    </source>
</evidence>
<dbReference type="AlphaFoldDB" id="A0A0H5CFV7"/>
<dbReference type="Proteomes" id="UP000038830">
    <property type="component" value="Unassembled WGS sequence"/>
</dbReference>
<accession>A0A0H5CFV7</accession>
<sequence>MRLLLLFCAFAQFAQSIVISNDYFGELDESKSPASPFTIELRDELQSMGVLAGYEAREYQELDDVFLIPRSHITERVLNRLGFKDLVKYSKKFKFSNTLFPSHLDIIIPEQTVPYFVFNTSDSINVPKSQSRSEYATFLENSSPFTLPLHSVLLDYMLVLPIPTDFNPKSLMKDIISVPRHQLPMFVHAIQDSTPLIVFMFKSGLDNTDAQRYGDSPILGAHRYGLDKSQDMFFDQFAKTWSEDIAFADLLHGVFCTVNPAIKRYGYCLKIKDDMSSLALFPLFEHSQRALGGSHNTDEPSQSTSNNLEELVIPLSIIKENKAGLSETYSPRRTVKTQSTVKTPLTTLTRRSLSELDYNDRGEVNSAKIEIIGQKLEDRRRTKQLKDKGIKENAKTYVRSKLSKAKSDKKASSDGDSRGIRYSVIRTKPSSQRKPRVSHEDMALEAHVDLWTQQPDQHRQDSKQVVKVQSSATSHRNSTRTEEAEATEECEPITWFNVFHHSVFGKTKFCGVV</sequence>
<evidence type="ECO:0000313" key="4">
    <source>
        <dbReference type="Proteomes" id="UP000038830"/>
    </source>
</evidence>
<reference evidence="4" key="1">
    <citation type="journal article" date="2015" name="J. Biotechnol.">
        <title>The structure of the Cyberlindnera jadinii genome and its relation to Candida utilis analyzed by the occurrence of single nucleotide polymorphisms.</title>
        <authorList>
            <person name="Rupp O."/>
            <person name="Brinkrolf K."/>
            <person name="Buerth C."/>
            <person name="Kunigo M."/>
            <person name="Schneider J."/>
            <person name="Jaenicke S."/>
            <person name="Goesmann A."/>
            <person name="Puehler A."/>
            <person name="Jaeger K.-E."/>
            <person name="Ernst J.F."/>
        </authorList>
    </citation>
    <scope>NUCLEOTIDE SEQUENCE [LARGE SCALE GENOMIC DNA]</scope>
    <source>
        <strain evidence="4">ATCC 18201 / CBS 1600 / BCRC 20928 / JCM 3617 / NBRC 0987 / NRRL Y-1542</strain>
    </source>
</reference>
<name>A0A0H5CFV7_CYBJN</name>
<evidence type="ECO:0000256" key="1">
    <source>
        <dbReference type="SAM" id="MobiDB-lite"/>
    </source>
</evidence>
<feature type="compositionally biased region" description="Basic and acidic residues" evidence="1">
    <location>
        <begin position="405"/>
        <end position="419"/>
    </location>
</feature>
<proteinExistence type="predicted"/>
<protein>
    <submittedName>
        <fullName evidence="3">Uncharacterized protein</fullName>
    </submittedName>
</protein>
<feature type="signal peptide" evidence="2">
    <location>
        <begin position="1"/>
        <end position="16"/>
    </location>
</feature>
<gene>
    <name evidence="3" type="ORF">BN1211_4081</name>
</gene>
<feature type="chain" id="PRO_5005216778" evidence="2">
    <location>
        <begin position="17"/>
        <end position="513"/>
    </location>
</feature>
<keyword evidence="2" id="KW-0732">Signal</keyword>
<feature type="region of interest" description="Disordered" evidence="1">
    <location>
        <begin position="453"/>
        <end position="486"/>
    </location>
</feature>
<feature type="compositionally biased region" description="Basic and acidic residues" evidence="1">
    <location>
        <begin position="381"/>
        <end position="394"/>
    </location>
</feature>
<organism evidence="3 4">
    <name type="scientific">Cyberlindnera jadinii (strain ATCC 18201 / CBS 1600 / BCRC 20928 / JCM 3617 / NBRC 0987 / NRRL Y-1542)</name>
    <name type="common">Torula yeast</name>
    <name type="synonym">Candida utilis</name>
    <dbReference type="NCBI Taxonomy" id="983966"/>
    <lineage>
        <taxon>Eukaryota</taxon>
        <taxon>Fungi</taxon>
        <taxon>Dikarya</taxon>
        <taxon>Ascomycota</taxon>
        <taxon>Saccharomycotina</taxon>
        <taxon>Saccharomycetes</taxon>
        <taxon>Phaffomycetales</taxon>
        <taxon>Phaffomycetaceae</taxon>
        <taxon>Cyberlindnera</taxon>
    </lineage>
</organism>
<feature type="compositionally biased region" description="Polar residues" evidence="1">
    <location>
        <begin position="467"/>
        <end position="476"/>
    </location>
</feature>
<dbReference type="EMBL" id="CDQK01000004">
    <property type="protein sequence ID" value="CEP23489.1"/>
    <property type="molecule type" value="Genomic_DNA"/>
</dbReference>